<name>A0ABR0BV10_PURLI</name>
<accession>A0ABR0BV10</accession>
<evidence type="ECO:0000313" key="3">
    <source>
        <dbReference type="Proteomes" id="UP001287286"/>
    </source>
</evidence>
<reference evidence="2 3" key="1">
    <citation type="journal article" date="2024" name="Microbiol. Resour. Announc.">
        <title>Genome annotations for the ascomycete fungi Trichoderma harzianum, Trichoderma aggressivum, and Purpureocillium lilacinum.</title>
        <authorList>
            <person name="Beijen E.P.W."/>
            <person name="Ohm R.A."/>
        </authorList>
    </citation>
    <scope>NUCLEOTIDE SEQUENCE [LARGE SCALE GENOMIC DNA]</scope>
    <source>
        <strain evidence="2 3">CBS 150709</strain>
    </source>
</reference>
<keyword evidence="3" id="KW-1185">Reference proteome</keyword>
<evidence type="ECO:0000313" key="2">
    <source>
        <dbReference type="EMBL" id="KAK4087810.1"/>
    </source>
</evidence>
<sequence length="474" mass="49477">MSAVVLPASRHVPACLHCLAHLELGTGAAGLPSRYLVLTEATVGPGGRVLGSLRTVHLALGILRRLILADAGLCRRGLACSQGSPSNLRTTSTGHPAHRELRSRRRAGQCRPLRELRSSAGAAVQSFKVLLVPSGSLKIGGATPQRTPKDGALGARQRVRDLPAPGQVQAHAGLQGGRRATGAEQPSPSPEIKWATAQALETPNKKLNVARSSSLGGYQPGTAAAAYQRRRLAQLLCAVTPTTQARTRDSRPARRGPGPCPALASPGHNYYLTCSSYFVGTESSCWLPQRPSPDRPMAAPPAARDRGGRAMDIASVESFGAVTAAVGCRNSNEAGQSTRTAHPGRGGCHGVELSIAVVASLPHKHPDASAVRTREARPARHAMRDGAFASCTAPGHLIGRASLAVAWVAPSLGALLCHRRCVPTRHAHMIDLARPLAASENCNGTCAPGWASKVLDAPQAAAGLWQRNTGLGRT</sequence>
<feature type="region of interest" description="Disordered" evidence="1">
    <location>
        <begin position="170"/>
        <end position="190"/>
    </location>
</feature>
<feature type="region of interest" description="Disordered" evidence="1">
    <location>
        <begin position="84"/>
        <end position="108"/>
    </location>
</feature>
<dbReference type="Proteomes" id="UP001287286">
    <property type="component" value="Unassembled WGS sequence"/>
</dbReference>
<protein>
    <submittedName>
        <fullName evidence="2">Uncharacterized protein</fullName>
    </submittedName>
</protein>
<feature type="compositionally biased region" description="Polar residues" evidence="1">
    <location>
        <begin position="84"/>
        <end position="94"/>
    </location>
</feature>
<proteinExistence type="predicted"/>
<evidence type="ECO:0000256" key="1">
    <source>
        <dbReference type="SAM" id="MobiDB-lite"/>
    </source>
</evidence>
<gene>
    <name evidence="2" type="ORF">Purlil1_7867</name>
</gene>
<dbReference type="EMBL" id="JAWRVI010000029">
    <property type="protein sequence ID" value="KAK4087810.1"/>
    <property type="molecule type" value="Genomic_DNA"/>
</dbReference>
<organism evidence="2 3">
    <name type="scientific">Purpureocillium lilacinum</name>
    <name type="common">Paecilomyces lilacinus</name>
    <dbReference type="NCBI Taxonomy" id="33203"/>
    <lineage>
        <taxon>Eukaryota</taxon>
        <taxon>Fungi</taxon>
        <taxon>Dikarya</taxon>
        <taxon>Ascomycota</taxon>
        <taxon>Pezizomycotina</taxon>
        <taxon>Sordariomycetes</taxon>
        <taxon>Hypocreomycetidae</taxon>
        <taxon>Hypocreales</taxon>
        <taxon>Ophiocordycipitaceae</taxon>
        <taxon>Purpureocillium</taxon>
    </lineage>
</organism>
<comment type="caution">
    <text evidence="2">The sequence shown here is derived from an EMBL/GenBank/DDBJ whole genome shotgun (WGS) entry which is preliminary data.</text>
</comment>